<dbReference type="InterPro" id="IPR050251">
    <property type="entry name" value="HpcH-HpaI_aldolase"/>
</dbReference>
<organism evidence="5 6">
    <name type="scientific">Streptomyces azureus</name>
    <dbReference type="NCBI Taxonomy" id="146537"/>
    <lineage>
        <taxon>Bacteria</taxon>
        <taxon>Bacillati</taxon>
        <taxon>Actinomycetota</taxon>
        <taxon>Actinomycetes</taxon>
        <taxon>Kitasatosporales</taxon>
        <taxon>Streptomycetaceae</taxon>
        <taxon>Streptomyces</taxon>
    </lineage>
</organism>
<reference evidence="5" key="1">
    <citation type="journal article" date="2015" name="Genome Announc.">
        <title>Draft Genome Sequence of Thiostrepton-Producing Streptomyces azureus ATCC 14921.</title>
        <authorList>
            <person name="Sakihara K."/>
            <person name="Maeda J."/>
            <person name="Tashiro K."/>
            <person name="Fujino Y."/>
            <person name="Kuhara S."/>
            <person name="Ohshima T."/>
            <person name="Ogata S."/>
            <person name="Doi K."/>
        </authorList>
    </citation>
    <scope>NUCLEOTIDE SEQUENCE [LARGE SCALE GENOMIC DNA]</scope>
    <source>
        <strain evidence="5">ATCC14921</strain>
    </source>
</reference>
<keyword evidence="3" id="KW-0456">Lyase</keyword>
<dbReference type="PATRIC" id="fig|146537.3.peg.6593"/>
<proteinExistence type="inferred from homology"/>
<dbReference type="InterPro" id="IPR005000">
    <property type="entry name" value="Aldolase/citrate-lyase_domain"/>
</dbReference>
<comment type="similarity">
    <text evidence="1">Belongs to the HpcH/HpaI aldolase family.</text>
</comment>
<gene>
    <name evidence="5" type="ORF">SAZU_6275</name>
</gene>
<dbReference type="GO" id="GO:0016832">
    <property type="term" value="F:aldehyde-lyase activity"/>
    <property type="evidence" value="ECO:0007669"/>
    <property type="project" value="TreeGrafter"/>
</dbReference>
<evidence type="ECO:0000313" key="5">
    <source>
        <dbReference type="EMBL" id="GAP51413.1"/>
    </source>
</evidence>
<accession>A0A0K8PUP2</accession>
<dbReference type="InterPro" id="IPR040442">
    <property type="entry name" value="Pyrv_kinase-like_dom_sf"/>
</dbReference>
<dbReference type="EMBL" id="DF968368">
    <property type="protein sequence ID" value="GAP51413.1"/>
    <property type="molecule type" value="Genomic_DNA"/>
</dbReference>
<protein>
    <submittedName>
        <fullName evidence="5">Putative 4-hydroxy-2-oxovalerate aldolase</fullName>
    </submittedName>
</protein>
<feature type="domain" description="HpcH/HpaI aldolase/citrate lyase" evidence="4">
    <location>
        <begin position="25"/>
        <end position="216"/>
    </location>
</feature>
<dbReference type="RefSeq" id="WP_059422036.1">
    <property type="nucleotide sequence ID" value="NZ_DF968368.1"/>
</dbReference>
<dbReference type="InterPro" id="IPR015813">
    <property type="entry name" value="Pyrv/PenolPyrv_kinase-like_dom"/>
</dbReference>
<dbReference type="Proteomes" id="UP000053859">
    <property type="component" value="Unassembled WGS sequence"/>
</dbReference>
<dbReference type="Gene3D" id="3.20.20.60">
    <property type="entry name" value="Phosphoenolpyruvate-binding domains"/>
    <property type="match status" value="1"/>
</dbReference>
<keyword evidence="6" id="KW-1185">Reference proteome</keyword>
<evidence type="ECO:0000256" key="3">
    <source>
        <dbReference type="ARBA" id="ARBA00023239"/>
    </source>
</evidence>
<dbReference type="AlphaFoldDB" id="A0A0K8PUP2"/>
<evidence type="ECO:0000259" key="4">
    <source>
        <dbReference type="Pfam" id="PF03328"/>
    </source>
</evidence>
<dbReference type="PANTHER" id="PTHR30502:SF0">
    <property type="entry name" value="PHOSPHOENOLPYRUVATE CARBOXYLASE FAMILY PROTEIN"/>
    <property type="match status" value="1"/>
</dbReference>
<dbReference type="OrthoDB" id="3353438at2"/>
<dbReference type="GO" id="GO:0046872">
    <property type="term" value="F:metal ion binding"/>
    <property type="evidence" value="ECO:0007669"/>
    <property type="project" value="UniProtKB-KW"/>
</dbReference>
<keyword evidence="2" id="KW-0479">Metal-binding</keyword>
<dbReference type="GO" id="GO:0005737">
    <property type="term" value="C:cytoplasm"/>
    <property type="evidence" value="ECO:0007669"/>
    <property type="project" value="TreeGrafter"/>
</dbReference>
<sequence>MTAGDVHLLRRQLRAALTAGGPAVGTFVKLASPDVVELAEAAGFVFVVVDLEHSTLTERDAVGLVRHADVCGLPALVRVPEVDAAAVNRLLEAGAAGIQLSMLTRVDQAEALVAATRFAPAGRRSVSLANRAARFGAVPPAGFLRAEQDDPPVLVGQIETARTDPLPDLLAALDVCFVGSTDLAVDLGLPADPAVLRAAVDRVRDAARSAAVAFGGWAPTRGAAADLGLGDAGYLVVGSDLQMLAAGLRAAAGEENQ</sequence>
<evidence type="ECO:0000313" key="6">
    <source>
        <dbReference type="Proteomes" id="UP000053859"/>
    </source>
</evidence>
<dbReference type="PANTHER" id="PTHR30502">
    <property type="entry name" value="2-KETO-3-DEOXY-L-RHAMNONATE ALDOLASE"/>
    <property type="match status" value="1"/>
</dbReference>
<evidence type="ECO:0000256" key="2">
    <source>
        <dbReference type="ARBA" id="ARBA00022723"/>
    </source>
</evidence>
<name>A0A0K8PUP2_STRAJ</name>
<evidence type="ECO:0000256" key="1">
    <source>
        <dbReference type="ARBA" id="ARBA00005568"/>
    </source>
</evidence>
<dbReference type="SUPFAM" id="SSF51621">
    <property type="entry name" value="Phosphoenolpyruvate/pyruvate domain"/>
    <property type="match status" value="1"/>
</dbReference>
<dbReference type="Pfam" id="PF03328">
    <property type="entry name" value="HpcH_HpaI"/>
    <property type="match status" value="1"/>
</dbReference>